<reference evidence="1" key="1">
    <citation type="journal article" date="2023" name="G3 (Bethesda)">
        <title>A reference genome for the long-term kleptoplast-retaining sea slug Elysia crispata morphotype clarki.</title>
        <authorList>
            <person name="Eastman K.E."/>
            <person name="Pendleton A.L."/>
            <person name="Shaikh M.A."/>
            <person name="Suttiyut T."/>
            <person name="Ogas R."/>
            <person name="Tomko P."/>
            <person name="Gavelis G."/>
            <person name="Widhalm J.R."/>
            <person name="Wisecaver J.H."/>
        </authorList>
    </citation>
    <scope>NUCLEOTIDE SEQUENCE</scope>
    <source>
        <strain evidence="1">ECLA1</strain>
    </source>
</reference>
<keyword evidence="2" id="KW-1185">Reference proteome</keyword>
<proteinExistence type="predicted"/>
<organism evidence="1 2">
    <name type="scientific">Elysia crispata</name>
    <name type="common">lettuce slug</name>
    <dbReference type="NCBI Taxonomy" id="231223"/>
    <lineage>
        <taxon>Eukaryota</taxon>
        <taxon>Metazoa</taxon>
        <taxon>Spiralia</taxon>
        <taxon>Lophotrochozoa</taxon>
        <taxon>Mollusca</taxon>
        <taxon>Gastropoda</taxon>
        <taxon>Heterobranchia</taxon>
        <taxon>Euthyneura</taxon>
        <taxon>Panpulmonata</taxon>
        <taxon>Sacoglossa</taxon>
        <taxon>Placobranchoidea</taxon>
        <taxon>Plakobranchidae</taxon>
        <taxon>Elysia</taxon>
    </lineage>
</organism>
<accession>A0AAE0YBI3</accession>
<comment type="caution">
    <text evidence="1">The sequence shown here is derived from an EMBL/GenBank/DDBJ whole genome shotgun (WGS) entry which is preliminary data.</text>
</comment>
<dbReference type="EMBL" id="JAWDGP010006510">
    <property type="protein sequence ID" value="KAK3739629.1"/>
    <property type="molecule type" value="Genomic_DNA"/>
</dbReference>
<sequence>MSLNEARLSFLKDANIVKGFAFLGHGGERVMWEGVVAMPGLKRECGGVSDTGVSNPSRKIEGQAYVAG</sequence>
<gene>
    <name evidence="1" type="ORF">RRG08_008237</name>
</gene>
<name>A0AAE0YBI3_9GAST</name>
<evidence type="ECO:0000313" key="1">
    <source>
        <dbReference type="EMBL" id="KAK3739629.1"/>
    </source>
</evidence>
<dbReference type="AlphaFoldDB" id="A0AAE0YBI3"/>
<dbReference type="Proteomes" id="UP001283361">
    <property type="component" value="Unassembled WGS sequence"/>
</dbReference>
<evidence type="ECO:0000313" key="2">
    <source>
        <dbReference type="Proteomes" id="UP001283361"/>
    </source>
</evidence>
<protein>
    <submittedName>
        <fullName evidence="1">Uncharacterized protein</fullName>
    </submittedName>
</protein>